<dbReference type="GO" id="GO:0005886">
    <property type="term" value="C:plasma membrane"/>
    <property type="evidence" value="ECO:0007669"/>
    <property type="project" value="UniProtKB-SubCell"/>
</dbReference>
<keyword evidence="5 8" id="KW-1133">Transmembrane helix</keyword>
<evidence type="ECO:0000256" key="7">
    <source>
        <dbReference type="SAM" id="MobiDB-lite"/>
    </source>
</evidence>
<comment type="similarity">
    <text evidence="2">Belongs to the MscS (TC 1.A.23) family.</text>
</comment>
<evidence type="ECO:0000256" key="2">
    <source>
        <dbReference type="ARBA" id="ARBA00008017"/>
    </source>
</evidence>
<sequence>MNKRYFPLLLTLLLSLTVFASWAAPAEVVPGKQLNEPTQEAPQARLKQPAKEDPVERATVNEEDASETPLEQSPEADTAPLQADGLIARTLDKLGEWLNRLGGQLHLFKDSAAELAKWLKASFSDDAWRQLLVESASGLLAVFVLGVSAQALVSRGLRYPRRALAHRAGSVASHLHRAATLARAEKISSVTTQQSAAQTLAQAALAPGQENVVLVQTVRDGVEHVESLVVQDAESIAPVTTPASAPTPIAIPAPNEPYAHEAPAPTIVPTHRDMAQRTLRLLPFAFGMLLLDLLGLMAFFGAAALAIHLLPTLDPRALSVVQGFFKAYVITRICMAVLRVLIAPYGQGVRLLRITPLSARALYTWLWRFIVFATFGIALASAAGQLGAGESGRQAMVKLVSLCIHLAAVMIIFRFRKPIGTHIAAAPGATGPLASLRNWLAKVWVIPATSLVMGLWFIWALGIEDGFPRLMEFIIVTAAIIVAGRLVDISVHGLVAKALHINNRAADSNTSKSANLRSSMGERYYPLIQRLTSFVVMVLTVVALLQSQGINAIGWFAPGTIGGNMTSAALTILTAVVIAVIVWYLVDTGVQRRVMLWTENGDLTRAARLKTLLPMMRTILLIALTLVVGLTALTQIGINTTPLLAGASIIGVALGFGSQKLVQDFITGIFLLMENAMQVGDGVTVAGVSGTVENLSIRTVRLRAGDGSLHIIPFSSVSTVNNTNRGIGNAAIRVSIGYEMDVNLATDELKKIGALLRADPTFGPLILADLEVWGVDAIDGSMFTLVGQIRCLSNGRWGVQRETNRRILERFRELNIRIADPRERLMVPDAEQSASHVAATTPGGHEK</sequence>
<feature type="domain" description="Mechanosensitive ion channel transmembrane helices 2/3" evidence="11">
    <location>
        <begin position="618"/>
        <end position="659"/>
    </location>
</feature>
<feature type="transmembrane region" description="Helical" evidence="8">
    <location>
        <begin position="527"/>
        <end position="545"/>
    </location>
</feature>
<feature type="signal peptide" evidence="9">
    <location>
        <begin position="1"/>
        <end position="23"/>
    </location>
</feature>
<dbReference type="Gene3D" id="3.30.70.100">
    <property type="match status" value="1"/>
</dbReference>
<keyword evidence="3" id="KW-1003">Cell membrane</keyword>
<feature type="compositionally biased region" description="Basic and acidic residues" evidence="7">
    <location>
        <begin position="49"/>
        <end position="60"/>
    </location>
</feature>
<protein>
    <submittedName>
        <fullName evidence="12">Mechanosensitive ion channel</fullName>
    </submittedName>
</protein>
<feature type="transmembrane region" description="Helical" evidence="8">
    <location>
        <begin position="473"/>
        <end position="495"/>
    </location>
</feature>
<evidence type="ECO:0000256" key="4">
    <source>
        <dbReference type="ARBA" id="ARBA00022692"/>
    </source>
</evidence>
<feature type="region of interest" description="Disordered" evidence="7">
    <location>
        <begin position="33"/>
        <end position="82"/>
    </location>
</feature>
<gene>
    <name evidence="12" type="ORF">GIR22_11060</name>
</gene>
<comment type="caution">
    <text evidence="12">The sequence shown here is derived from an EMBL/GenBank/DDBJ whole genome shotgun (WGS) entry which is preliminary data.</text>
</comment>
<dbReference type="Pfam" id="PF21088">
    <property type="entry name" value="MS_channel_1st"/>
    <property type="match status" value="1"/>
</dbReference>
<evidence type="ECO:0000256" key="6">
    <source>
        <dbReference type="ARBA" id="ARBA00023136"/>
    </source>
</evidence>
<feature type="transmembrane region" description="Helical" evidence="8">
    <location>
        <begin position="618"/>
        <end position="638"/>
    </location>
</feature>
<dbReference type="PANTHER" id="PTHR30460:SF0">
    <property type="entry name" value="MODERATE CONDUCTANCE MECHANOSENSITIVE CHANNEL YBIO"/>
    <property type="match status" value="1"/>
</dbReference>
<feature type="chain" id="PRO_5030511762" evidence="9">
    <location>
        <begin position="24"/>
        <end position="847"/>
    </location>
</feature>
<dbReference type="InterPro" id="IPR011066">
    <property type="entry name" value="MscS_channel_C_sf"/>
</dbReference>
<dbReference type="InterPro" id="IPR049142">
    <property type="entry name" value="MS_channel_1st"/>
</dbReference>
<feature type="transmembrane region" description="Helical" evidence="8">
    <location>
        <begin position="395"/>
        <end position="413"/>
    </location>
</feature>
<dbReference type="InterPro" id="IPR006685">
    <property type="entry name" value="MscS_channel_2nd"/>
</dbReference>
<feature type="transmembrane region" description="Helical" evidence="8">
    <location>
        <begin position="443"/>
        <end position="461"/>
    </location>
</feature>
<dbReference type="SUPFAM" id="SSF50182">
    <property type="entry name" value="Sm-like ribonucleoproteins"/>
    <property type="match status" value="1"/>
</dbReference>
<dbReference type="SUPFAM" id="SSF82861">
    <property type="entry name" value="Mechanosensitive channel protein MscS (YggB), transmembrane region"/>
    <property type="match status" value="1"/>
</dbReference>
<dbReference type="InterPro" id="IPR023408">
    <property type="entry name" value="MscS_beta-dom_sf"/>
</dbReference>
<evidence type="ECO:0000256" key="8">
    <source>
        <dbReference type="SAM" id="Phobius"/>
    </source>
</evidence>
<organism evidence="12 13">
    <name type="scientific">Pseudomonas karstica</name>
    <dbReference type="NCBI Taxonomy" id="1055468"/>
    <lineage>
        <taxon>Bacteria</taxon>
        <taxon>Pseudomonadati</taxon>
        <taxon>Pseudomonadota</taxon>
        <taxon>Gammaproteobacteria</taxon>
        <taxon>Pseudomonadales</taxon>
        <taxon>Pseudomonadaceae</taxon>
        <taxon>Pseudomonas</taxon>
    </lineage>
</organism>
<feature type="domain" description="Mechanosensitive ion channel MscS" evidence="10">
    <location>
        <begin position="661"/>
        <end position="724"/>
    </location>
</feature>
<dbReference type="Gene3D" id="2.30.30.60">
    <property type="match status" value="1"/>
</dbReference>
<dbReference type="Pfam" id="PF00924">
    <property type="entry name" value="MS_channel_2nd"/>
    <property type="match status" value="1"/>
</dbReference>
<keyword evidence="6 8" id="KW-0472">Membrane</keyword>
<dbReference type="InterPro" id="IPR045276">
    <property type="entry name" value="YbiO_bact"/>
</dbReference>
<feature type="transmembrane region" description="Helical" evidence="8">
    <location>
        <begin position="565"/>
        <end position="586"/>
    </location>
</feature>
<evidence type="ECO:0000256" key="5">
    <source>
        <dbReference type="ARBA" id="ARBA00022989"/>
    </source>
</evidence>
<dbReference type="AlphaFoldDB" id="A0A7X2UZ08"/>
<feature type="transmembrane region" description="Helical" evidence="8">
    <location>
        <begin position="365"/>
        <end position="383"/>
    </location>
</feature>
<keyword evidence="13" id="KW-1185">Reference proteome</keyword>
<feature type="transmembrane region" description="Helical" evidence="8">
    <location>
        <begin position="281"/>
        <end position="307"/>
    </location>
</feature>
<accession>A0A7X2UZ08</accession>
<feature type="transmembrane region" description="Helical" evidence="8">
    <location>
        <begin position="327"/>
        <end position="345"/>
    </location>
</feature>
<dbReference type="GO" id="GO:0008381">
    <property type="term" value="F:mechanosensitive monoatomic ion channel activity"/>
    <property type="evidence" value="ECO:0007669"/>
    <property type="project" value="InterPro"/>
</dbReference>
<keyword evidence="9" id="KW-0732">Signal</keyword>
<evidence type="ECO:0000259" key="10">
    <source>
        <dbReference type="Pfam" id="PF00924"/>
    </source>
</evidence>
<dbReference type="InterPro" id="IPR010920">
    <property type="entry name" value="LSM_dom_sf"/>
</dbReference>
<dbReference type="InterPro" id="IPR011014">
    <property type="entry name" value="MscS_channel_TM-2"/>
</dbReference>
<name>A0A7X2UZ08_9PSED</name>
<dbReference type="RefSeq" id="WP_154743356.1">
    <property type="nucleotide sequence ID" value="NZ_JBHSTG010000001.1"/>
</dbReference>
<evidence type="ECO:0000259" key="11">
    <source>
        <dbReference type="Pfam" id="PF21088"/>
    </source>
</evidence>
<reference evidence="12 13" key="1">
    <citation type="submission" date="2019-11" db="EMBL/GenBank/DDBJ databases">
        <title>Pseudmonas karstica sp. nov. and Pseudomonas spelaei sp. nov. from caves.</title>
        <authorList>
            <person name="Zeman M."/>
        </authorList>
    </citation>
    <scope>NUCLEOTIDE SEQUENCE [LARGE SCALE GENOMIC DNA]</scope>
    <source>
        <strain evidence="12 13">CCM 7891</strain>
    </source>
</reference>
<keyword evidence="4 8" id="KW-0812">Transmembrane</keyword>
<evidence type="ECO:0000313" key="12">
    <source>
        <dbReference type="EMBL" id="MTD19662.1"/>
    </source>
</evidence>
<dbReference type="Gene3D" id="1.10.287.1260">
    <property type="match status" value="1"/>
</dbReference>
<evidence type="ECO:0000256" key="1">
    <source>
        <dbReference type="ARBA" id="ARBA00004651"/>
    </source>
</evidence>
<dbReference type="PANTHER" id="PTHR30460">
    <property type="entry name" value="MODERATE CONDUCTANCE MECHANOSENSITIVE CHANNEL YBIO"/>
    <property type="match status" value="1"/>
</dbReference>
<comment type="subcellular location">
    <subcellularLocation>
        <location evidence="1">Cell membrane</location>
        <topology evidence="1">Multi-pass membrane protein</topology>
    </subcellularLocation>
</comment>
<evidence type="ECO:0000313" key="13">
    <source>
        <dbReference type="Proteomes" id="UP000431485"/>
    </source>
</evidence>
<proteinExistence type="inferred from homology"/>
<dbReference type="EMBL" id="WLYI01000012">
    <property type="protein sequence ID" value="MTD19662.1"/>
    <property type="molecule type" value="Genomic_DNA"/>
</dbReference>
<dbReference type="OrthoDB" id="6500477at2"/>
<evidence type="ECO:0000256" key="9">
    <source>
        <dbReference type="SAM" id="SignalP"/>
    </source>
</evidence>
<feature type="transmembrane region" description="Helical" evidence="8">
    <location>
        <begin position="131"/>
        <end position="153"/>
    </location>
</feature>
<dbReference type="SUPFAM" id="SSF82689">
    <property type="entry name" value="Mechanosensitive channel protein MscS (YggB), C-terminal domain"/>
    <property type="match status" value="1"/>
</dbReference>
<evidence type="ECO:0000256" key="3">
    <source>
        <dbReference type="ARBA" id="ARBA00022475"/>
    </source>
</evidence>
<dbReference type="Proteomes" id="UP000431485">
    <property type="component" value="Unassembled WGS sequence"/>
</dbReference>